<comment type="caution">
    <text evidence="7">The sequence shown here is derived from an EMBL/GenBank/DDBJ whole genome shotgun (WGS) entry which is preliminary data.</text>
</comment>
<organism evidence="7 8">
    <name type="scientific">Chitinophaga parva</name>
    <dbReference type="NCBI Taxonomy" id="2169414"/>
    <lineage>
        <taxon>Bacteria</taxon>
        <taxon>Pseudomonadati</taxon>
        <taxon>Bacteroidota</taxon>
        <taxon>Chitinophagia</taxon>
        <taxon>Chitinophagales</taxon>
        <taxon>Chitinophagaceae</taxon>
        <taxon>Chitinophaga</taxon>
    </lineage>
</organism>
<dbReference type="PANTHER" id="PTHR43133">
    <property type="entry name" value="RNA POLYMERASE ECF-TYPE SIGMA FACTO"/>
    <property type="match status" value="1"/>
</dbReference>
<evidence type="ECO:0000256" key="4">
    <source>
        <dbReference type="ARBA" id="ARBA00023163"/>
    </source>
</evidence>
<gene>
    <name evidence="7" type="ORF">DCC81_06235</name>
</gene>
<dbReference type="OrthoDB" id="1524077at2"/>
<protein>
    <submittedName>
        <fullName evidence="7">RNA polymerase sigma-70 factor</fullName>
    </submittedName>
</protein>
<dbReference type="Gene3D" id="1.10.10.10">
    <property type="entry name" value="Winged helix-like DNA-binding domain superfamily/Winged helix DNA-binding domain"/>
    <property type="match status" value="1"/>
</dbReference>
<reference evidence="7 8" key="1">
    <citation type="submission" date="2018-04" db="EMBL/GenBank/DDBJ databases">
        <title>Chitinophaga fuyangensis sp. nov., isolated from soil in a chemical factory.</title>
        <authorList>
            <person name="Chen K."/>
        </authorList>
    </citation>
    <scope>NUCLEOTIDE SEQUENCE [LARGE SCALE GENOMIC DNA]</scope>
    <source>
        <strain evidence="7 8">LY-1</strain>
    </source>
</reference>
<proteinExistence type="inferred from homology"/>
<dbReference type="GO" id="GO:0006352">
    <property type="term" value="P:DNA-templated transcription initiation"/>
    <property type="evidence" value="ECO:0007669"/>
    <property type="project" value="InterPro"/>
</dbReference>
<dbReference type="SUPFAM" id="SSF88659">
    <property type="entry name" value="Sigma3 and sigma4 domains of RNA polymerase sigma factors"/>
    <property type="match status" value="1"/>
</dbReference>
<feature type="domain" description="RNA polymerase sigma factor 70 region 4 type 2" evidence="6">
    <location>
        <begin position="139"/>
        <end position="189"/>
    </location>
</feature>
<evidence type="ECO:0000256" key="2">
    <source>
        <dbReference type="ARBA" id="ARBA00023015"/>
    </source>
</evidence>
<dbReference type="CDD" id="cd06171">
    <property type="entry name" value="Sigma70_r4"/>
    <property type="match status" value="1"/>
</dbReference>
<accession>A0A2T7BN09</accession>
<dbReference type="GO" id="GO:0003677">
    <property type="term" value="F:DNA binding"/>
    <property type="evidence" value="ECO:0007669"/>
    <property type="project" value="InterPro"/>
</dbReference>
<feature type="domain" description="RNA polymerase sigma-70 region 2" evidence="5">
    <location>
        <begin position="45"/>
        <end position="110"/>
    </location>
</feature>
<keyword evidence="4" id="KW-0804">Transcription</keyword>
<dbReference type="InterPro" id="IPR014284">
    <property type="entry name" value="RNA_pol_sigma-70_dom"/>
</dbReference>
<evidence type="ECO:0000259" key="6">
    <source>
        <dbReference type="Pfam" id="PF08281"/>
    </source>
</evidence>
<dbReference type="AlphaFoldDB" id="A0A2T7BN09"/>
<dbReference type="Pfam" id="PF08281">
    <property type="entry name" value="Sigma70_r4_2"/>
    <property type="match status" value="1"/>
</dbReference>
<dbReference type="Proteomes" id="UP000244450">
    <property type="component" value="Unassembled WGS sequence"/>
</dbReference>
<dbReference type="SUPFAM" id="SSF88946">
    <property type="entry name" value="Sigma2 domain of RNA polymerase sigma factors"/>
    <property type="match status" value="1"/>
</dbReference>
<dbReference type="InterPro" id="IPR014327">
    <property type="entry name" value="RNA_pol_sigma70_bacteroid"/>
</dbReference>
<keyword evidence="8" id="KW-1185">Reference proteome</keyword>
<dbReference type="Pfam" id="PF04542">
    <property type="entry name" value="Sigma70_r2"/>
    <property type="match status" value="1"/>
</dbReference>
<keyword evidence="2" id="KW-0805">Transcription regulation</keyword>
<dbReference type="InterPro" id="IPR013249">
    <property type="entry name" value="RNA_pol_sigma70_r4_t2"/>
</dbReference>
<evidence type="ECO:0000313" key="7">
    <source>
        <dbReference type="EMBL" id="PUZ29065.1"/>
    </source>
</evidence>
<dbReference type="Gene3D" id="1.10.1740.10">
    <property type="match status" value="1"/>
</dbReference>
<evidence type="ECO:0000256" key="1">
    <source>
        <dbReference type="ARBA" id="ARBA00010641"/>
    </source>
</evidence>
<comment type="similarity">
    <text evidence="1">Belongs to the sigma-70 factor family. ECF subfamily.</text>
</comment>
<evidence type="ECO:0000259" key="5">
    <source>
        <dbReference type="Pfam" id="PF04542"/>
    </source>
</evidence>
<dbReference type="InterPro" id="IPR036388">
    <property type="entry name" value="WH-like_DNA-bd_sf"/>
</dbReference>
<dbReference type="InterPro" id="IPR013325">
    <property type="entry name" value="RNA_pol_sigma_r2"/>
</dbReference>
<dbReference type="InterPro" id="IPR013324">
    <property type="entry name" value="RNA_pol_sigma_r3/r4-like"/>
</dbReference>
<sequence length="218" mass="24693">MATSIPPLCPTVLFTILNMCLAFANEPFNLAGIFMLSLTAFETIFKTHHAHCLAFAAQYTGSRYEAEEVVQQVFLNIWEKRDNIEISGSEKSYLFTAIRNVAISRWRKQSAQATREAAFGQLQPMVTDAVLPGKELEASLYKALEKLPERCREVFILSRQQQLKYAEIADVMGIAIKTVENQMGKALKILHNELRDYLPAERSGTVPQRPERGERPED</sequence>
<keyword evidence="3" id="KW-0731">Sigma factor</keyword>
<dbReference type="NCBIfam" id="TIGR02985">
    <property type="entry name" value="Sig70_bacteroi1"/>
    <property type="match status" value="1"/>
</dbReference>
<dbReference type="PANTHER" id="PTHR43133:SF46">
    <property type="entry name" value="RNA POLYMERASE SIGMA-70 FACTOR ECF SUBFAMILY"/>
    <property type="match status" value="1"/>
</dbReference>
<dbReference type="InterPro" id="IPR039425">
    <property type="entry name" value="RNA_pol_sigma-70-like"/>
</dbReference>
<name>A0A2T7BN09_9BACT</name>
<evidence type="ECO:0000313" key="8">
    <source>
        <dbReference type="Proteomes" id="UP000244450"/>
    </source>
</evidence>
<dbReference type="InterPro" id="IPR007627">
    <property type="entry name" value="RNA_pol_sigma70_r2"/>
</dbReference>
<evidence type="ECO:0000256" key="3">
    <source>
        <dbReference type="ARBA" id="ARBA00023082"/>
    </source>
</evidence>
<dbReference type="GO" id="GO:0016987">
    <property type="term" value="F:sigma factor activity"/>
    <property type="evidence" value="ECO:0007669"/>
    <property type="project" value="UniProtKB-KW"/>
</dbReference>
<dbReference type="NCBIfam" id="TIGR02937">
    <property type="entry name" value="sigma70-ECF"/>
    <property type="match status" value="1"/>
</dbReference>
<dbReference type="EMBL" id="QCYK01000001">
    <property type="protein sequence ID" value="PUZ29065.1"/>
    <property type="molecule type" value="Genomic_DNA"/>
</dbReference>